<sequence>MHIAIISDTYDFADTWRDVLERIEPGLGASVPAHGPDQAALAPSGPAGPVLLIIEVGGGNGRQGPDDRTLARLCAPGGGRRIILSGPSGYNPPRAVVKALRRGRAVFVPSDLHHGLAEAARIGLVRRELALRGAEPAPAGRPPVYTAISQPLRQWGGLRSSAPVMHRLFRFLANIARTDDSLLLVGEPGVGKTFLARTLHEQSPRQNGPFVVVNAGAVPDGMVESELFGYMRGAFTGAVRDFAGKFMQADTGTVFLDEIGDTTPLFQVKLLSFLTDRVFYPLGSSRLARPDIRIIYGTNQDIDELVRTGRWRADFRSRICQNVVMVPPLRERREDIPDFARDFLDQRPFGRYRLTADAQRRLVSAEWKENIRELDNTLRQAANLVAHEADEHGVCVIDTPALFPHLAGNPRPAQDRLGPSCPPGADRASLAEGLYGRIRAARERQRETPHYRELAKRYGFAVVIELVGLAMRRTQGRANAAGSLLGFYAPDDKRGAIAFTQWLRDNGTSASALRRTLPLPPDYRE</sequence>
<gene>
    <name evidence="4" type="ORF">DND132_2455</name>
</gene>
<dbReference type="Proteomes" id="UP000007845">
    <property type="component" value="Chromosome"/>
</dbReference>
<evidence type="ECO:0000256" key="1">
    <source>
        <dbReference type="ARBA" id="ARBA00022741"/>
    </source>
</evidence>
<protein>
    <submittedName>
        <fullName evidence="4">Sigma 54 interacting domain protein</fullName>
    </submittedName>
</protein>
<dbReference type="InterPro" id="IPR058031">
    <property type="entry name" value="AAA_lid_NorR"/>
</dbReference>
<evidence type="ECO:0000313" key="5">
    <source>
        <dbReference type="Proteomes" id="UP000007845"/>
    </source>
</evidence>
<dbReference type="Gene3D" id="1.10.8.60">
    <property type="match status" value="1"/>
</dbReference>
<dbReference type="Gene3D" id="3.40.50.300">
    <property type="entry name" value="P-loop containing nucleotide triphosphate hydrolases"/>
    <property type="match status" value="1"/>
</dbReference>
<proteinExistence type="predicted"/>
<dbReference type="InterPro" id="IPR027417">
    <property type="entry name" value="P-loop_NTPase"/>
</dbReference>
<dbReference type="Pfam" id="PF25601">
    <property type="entry name" value="AAA_lid_14"/>
    <property type="match status" value="1"/>
</dbReference>
<dbReference type="SUPFAM" id="SSF52540">
    <property type="entry name" value="P-loop containing nucleoside triphosphate hydrolases"/>
    <property type="match status" value="1"/>
</dbReference>
<dbReference type="EMBL" id="CP003220">
    <property type="protein sequence ID" value="EGB15658.1"/>
    <property type="molecule type" value="Genomic_DNA"/>
</dbReference>
<organism evidence="4 5">
    <name type="scientific">Pseudodesulfovibrio mercurii</name>
    <dbReference type="NCBI Taxonomy" id="641491"/>
    <lineage>
        <taxon>Bacteria</taxon>
        <taxon>Pseudomonadati</taxon>
        <taxon>Thermodesulfobacteriota</taxon>
        <taxon>Desulfovibrionia</taxon>
        <taxon>Desulfovibrionales</taxon>
        <taxon>Desulfovibrionaceae</taxon>
    </lineage>
</organism>
<dbReference type="OrthoDB" id="9803970at2"/>
<evidence type="ECO:0000259" key="3">
    <source>
        <dbReference type="PROSITE" id="PS50045"/>
    </source>
</evidence>
<dbReference type="STRING" id="641491.DND132_2455"/>
<dbReference type="HOGENOM" id="CLU_518494_0_0_7"/>
<dbReference type="SMR" id="F0JCH8"/>
<keyword evidence="2" id="KW-0067">ATP-binding</keyword>
<dbReference type="Pfam" id="PF00158">
    <property type="entry name" value="Sigma54_activat"/>
    <property type="match status" value="1"/>
</dbReference>
<dbReference type="PROSITE" id="PS50045">
    <property type="entry name" value="SIGMA54_INTERACT_4"/>
    <property type="match status" value="1"/>
</dbReference>
<feature type="domain" description="Sigma-54 factor interaction" evidence="3">
    <location>
        <begin position="158"/>
        <end position="383"/>
    </location>
</feature>
<accession>F0JCH8</accession>
<dbReference type="AlphaFoldDB" id="F0JCH8"/>
<dbReference type="InterPro" id="IPR003593">
    <property type="entry name" value="AAA+_ATPase"/>
</dbReference>
<dbReference type="PANTHER" id="PTHR32071">
    <property type="entry name" value="TRANSCRIPTIONAL REGULATORY PROTEIN"/>
    <property type="match status" value="1"/>
</dbReference>
<name>F0JCH8_9BACT</name>
<evidence type="ECO:0000313" key="4">
    <source>
        <dbReference type="EMBL" id="EGB15658.1"/>
    </source>
</evidence>
<dbReference type="SMART" id="SM00382">
    <property type="entry name" value="AAA"/>
    <property type="match status" value="1"/>
</dbReference>
<evidence type="ECO:0000256" key="2">
    <source>
        <dbReference type="ARBA" id="ARBA00022840"/>
    </source>
</evidence>
<reference evidence="4 5" key="1">
    <citation type="journal article" date="2011" name="J. Bacteriol.">
        <title>Genome sequence of the mercury-methylating strain Desulfovibrio desulfuricans ND132.</title>
        <authorList>
            <person name="Brown S.D."/>
            <person name="Gilmour C.C."/>
            <person name="Kucken A.M."/>
            <person name="Wall J.D."/>
            <person name="Elias D.A."/>
            <person name="Brandt C.C."/>
            <person name="Podar M."/>
            <person name="Chertkov O."/>
            <person name="Held B."/>
            <person name="Bruce D.C."/>
            <person name="Detter J.C."/>
            <person name="Tapia R."/>
            <person name="Han C.S."/>
            <person name="Goodwin L.A."/>
            <person name="Cheng J.F."/>
            <person name="Pitluck S."/>
            <person name="Woyke T."/>
            <person name="Mikhailova N."/>
            <person name="Ivanova N.N."/>
            <person name="Han J."/>
            <person name="Lucas S."/>
            <person name="Lapidus A.L."/>
            <person name="Land M.L."/>
            <person name="Hauser L.J."/>
            <person name="Palumbo A.V."/>
        </authorList>
    </citation>
    <scope>NUCLEOTIDE SEQUENCE [LARGE SCALE GENOMIC DNA]</scope>
    <source>
        <strain evidence="4 5">ND132</strain>
    </source>
</reference>
<dbReference type="CDD" id="cd00009">
    <property type="entry name" value="AAA"/>
    <property type="match status" value="1"/>
</dbReference>
<keyword evidence="1" id="KW-0547">Nucleotide-binding</keyword>
<dbReference type="InterPro" id="IPR025943">
    <property type="entry name" value="Sigma_54_int_dom_ATP-bd_2"/>
</dbReference>
<dbReference type="eggNOG" id="COG2204">
    <property type="taxonomic scope" value="Bacteria"/>
</dbReference>
<dbReference type="RefSeq" id="WP_014323084.1">
    <property type="nucleotide sequence ID" value="NC_016803.1"/>
</dbReference>
<dbReference type="GO" id="GO:0006355">
    <property type="term" value="P:regulation of DNA-templated transcription"/>
    <property type="evidence" value="ECO:0007669"/>
    <property type="project" value="InterPro"/>
</dbReference>
<dbReference type="KEGG" id="ddn:DND132_2455"/>
<dbReference type="PANTHER" id="PTHR32071:SF57">
    <property type="entry name" value="C4-DICARBOXYLATE TRANSPORT TRANSCRIPTIONAL REGULATORY PROTEIN DCTD"/>
    <property type="match status" value="1"/>
</dbReference>
<keyword evidence="5" id="KW-1185">Reference proteome</keyword>
<dbReference type="InterPro" id="IPR002078">
    <property type="entry name" value="Sigma_54_int"/>
</dbReference>
<dbReference type="GO" id="GO:0005524">
    <property type="term" value="F:ATP binding"/>
    <property type="evidence" value="ECO:0007669"/>
    <property type="project" value="UniProtKB-KW"/>
</dbReference>
<dbReference type="PROSITE" id="PS00676">
    <property type="entry name" value="SIGMA54_INTERACT_2"/>
    <property type="match status" value="1"/>
</dbReference>